<comment type="cofactor">
    <cofactor evidence="1">
        <name>Mg(2+)</name>
        <dbReference type="ChEBI" id="CHEBI:18420"/>
    </cofactor>
</comment>
<evidence type="ECO:0000313" key="5">
    <source>
        <dbReference type="EMBL" id="MBY6277389.1"/>
    </source>
</evidence>
<dbReference type="Gene3D" id="3.90.79.10">
    <property type="entry name" value="Nucleoside Triphosphate Pyrophosphohydrolase"/>
    <property type="match status" value="1"/>
</dbReference>
<accession>A0A953IDJ8</accession>
<dbReference type="PANTHER" id="PTHR43046:SF16">
    <property type="entry name" value="ADP-RIBOSE PYROPHOSPHATASE YJHB-RELATED"/>
    <property type="match status" value="1"/>
</dbReference>
<sequence>MSQNPLWLQWAQQIQSIAQAGITYTKDPYDRERFEQLRAIAGEILARYTSIPDDILSQELAAEQGYLTPKVDVRAVVFNPRGELLLVRERKEGLWSLPGGWADVGESPAEAAVREVREESGYEVRPTKMLAVYDRARHDHPPLIWYVYKLFIRCELVAGTPGNSLETDQIGFFDRDHLPPLSTSRVTEAQIRRMFQHYDNPDLPTDFD</sequence>
<reference evidence="5" key="1">
    <citation type="submission" date="2017-11" db="EMBL/GenBank/DDBJ databases">
        <title>Three new genomes from thermophilic consortium.</title>
        <authorList>
            <person name="Quaggio R."/>
            <person name="Amgarten D."/>
            <person name="Setubal J.C."/>
        </authorList>
    </citation>
    <scope>NUCLEOTIDE SEQUENCE</scope>
    <source>
        <strain evidence="5">ZCTH01-B2</strain>
    </source>
</reference>
<dbReference type="Gene3D" id="6.10.250.1120">
    <property type="match status" value="1"/>
</dbReference>
<comment type="similarity">
    <text evidence="3">Belongs to the Nudix hydrolase family.</text>
</comment>
<dbReference type="CDD" id="cd04672">
    <property type="entry name" value="NUDIX_CDP-Chase_like"/>
    <property type="match status" value="1"/>
</dbReference>
<keyword evidence="2 3" id="KW-0378">Hydrolase</keyword>
<evidence type="ECO:0000256" key="3">
    <source>
        <dbReference type="RuleBase" id="RU003476"/>
    </source>
</evidence>
<protein>
    <submittedName>
        <fullName evidence="5">ADP-ribose pyrophosphatase</fullName>
    </submittedName>
</protein>
<dbReference type="Proteomes" id="UP000732377">
    <property type="component" value="Unassembled WGS sequence"/>
</dbReference>
<dbReference type="PRINTS" id="PR00502">
    <property type="entry name" value="NUDIXFAMILY"/>
</dbReference>
<dbReference type="GO" id="GO:0016787">
    <property type="term" value="F:hydrolase activity"/>
    <property type="evidence" value="ECO:0007669"/>
    <property type="project" value="UniProtKB-KW"/>
</dbReference>
<dbReference type="AlphaFoldDB" id="A0A953IDJ8"/>
<name>A0A953IDJ8_SYMTR</name>
<dbReference type="PANTHER" id="PTHR43046">
    <property type="entry name" value="GDP-MANNOSE MANNOSYL HYDROLASE"/>
    <property type="match status" value="1"/>
</dbReference>
<evidence type="ECO:0000256" key="1">
    <source>
        <dbReference type="ARBA" id="ARBA00001946"/>
    </source>
</evidence>
<organism evidence="5 6">
    <name type="scientific">Symbiobacterium thermophilum</name>
    <dbReference type="NCBI Taxonomy" id="2734"/>
    <lineage>
        <taxon>Bacteria</taxon>
        <taxon>Bacillati</taxon>
        <taxon>Bacillota</taxon>
        <taxon>Clostridia</taxon>
        <taxon>Eubacteriales</taxon>
        <taxon>Symbiobacteriaceae</taxon>
        <taxon>Symbiobacterium</taxon>
    </lineage>
</organism>
<dbReference type="SUPFAM" id="SSF55811">
    <property type="entry name" value="Nudix"/>
    <property type="match status" value="1"/>
</dbReference>
<evidence type="ECO:0000256" key="2">
    <source>
        <dbReference type="ARBA" id="ARBA00022801"/>
    </source>
</evidence>
<gene>
    <name evidence="5" type="ORF">CWE10_14475</name>
</gene>
<dbReference type="InterPro" id="IPR000086">
    <property type="entry name" value="NUDIX_hydrolase_dom"/>
</dbReference>
<dbReference type="RefSeq" id="WP_273380596.1">
    <property type="nucleotide sequence ID" value="NZ_PIUK01000172.1"/>
</dbReference>
<dbReference type="EMBL" id="PIUK01000172">
    <property type="protein sequence ID" value="MBY6277389.1"/>
    <property type="molecule type" value="Genomic_DNA"/>
</dbReference>
<proteinExistence type="inferred from homology"/>
<dbReference type="Pfam" id="PF12535">
    <property type="entry name" value="Nudix_N"/>
    <property type="match status" value="1"/>
</dbReference>
<evidence type="ECO:0000313" key="6">
    <source>
        <dbReference type="Proteomes" id="UP000732377"/>
    </source>
</evidence>
<dbReference type="InterPro" id="IPR020476">
    <property type="entry name" value="Nudix_hydrolase"/>
</dbReference>
<dbReference type="InterPro" id="IPR020084">
    <property type="entry name" value="NUDIX_hydrolase_CS"/>
</dbReference>
<evidence type="ECO:0000259" key="4">
    <source>
        <dbReference type="PROSITE" id="PS51462"/>
    </source>
</evidence>
<dbReference type="InterPro" id="IPR015797">
    <property type="entry name" value="NUDIX_hydrolase-like_dom_sf"/>
</dbReference>
<dbReference type="PROSITE" id="PS51462">
    <property type="entry name" value="NUDIX"/>
    <property type="match status" value="1"/>
</dbReference>
<dbReference type="PROSITE" id="PS00893">
    <property type="entry name" value="NUDIX_BOX"/>
    <property type="match status" value="1"/>
</dbReference>
<comment type="caution">
    <text evidence="5">The sequence shown here is derived from an EMBL/GenBank/DDBJ whole genome shotgun (WGS) entry which is preliminary data.</text>
</comment>
<dbReference type="Pfam" id="PF00293">
    <property type="entry name" value="NUDIX"/>
    <property type="match status" value="1"/>
</dbReference>
<dbReference type="InterPro" id="IPR059176">
    <property type="entry name" value="UDP-X_N"/>
</dbReference>
<feature type="domain" description="Nudix hydrolase" evidence="4">
    <location>
        <begin position="68"/>
        <end position="195"/>
    </location>
</feature>